<keyword evidence="2" id="KW-1185">Reference proteome</keyword>
<accession>A0A392MT63</accession>
<protein>
    <submittedName>
        <fullName evidence="1">Uncharacterized protein</fullName>
    </submittedName>
</protein>
<organism evidence="1 2">
    <name type="scientific">Trifolium medium</name>
    <dbReference type="NCBI Taxonomy" id="97028"/>
    <lineage>
        <taxon>Eukaryota</taxon>
        <taxon>Viridiplantae</taxon>
        <taxon>Streptophyta</taxon>
        <taxon>Embryophyta</taxon>
        <taxon>Tracheophyta</taxon>
        <taxon>Spermatophyta</taxon>
        <taxon>Magnoliopsida</taxon>
        <taxon>eudicotyledons</taxon>
        <taxon>Gunneridae</taxon>
        <taxon>Pentapetalae</taxon>
        <taxon>rosids</taxon>
        <taxon>fabids</taxon>
        <taxon>Fabales</taxon>
        <taxon>Fabaceae</taxon>
        <taxon>Papilionoideae</taxon>
        <taxon>50 kb inversion clade</taxon>
        <taxon>NPAAA clade</taxon>
        <taxon>Hologalegina</taxon>
        <taxon>IRL clade</taxon>
        <taxon>Trifolieae</taxon>
        <taxon>Trifolium</taxon>
    </lineage>
</organism>
<dbReference type="AlphaFoldDB" id="A0A392MT63"/>
<dbReference type="EMBL" id="LXQA010017837">
    <property type="protein sequence ID" value="MCH90215.1"/>
    <property type="molecule type" value="Genomic_DNA"/>
</dbReference>
<evidence type="ECO:0000313" key="2">
    <source>
        <dbReference type="Proteomes" id="UP000265520"/>
    </source>
</evidence>
<sequence>MNAADRYVANQLATAFEFSIKLRGRKEPFTLYLRNTLTTLAALKLKIEDMYALKFGKEIKIHKIAYYESYISLAGDSVGFDDAEKKYHWKELDSDDYVHYMFNTIEADPAPYHMYATLIL</sequence>
<dbReference type="Proteomes" id="UP000265520">
    <property type="component" value="Unassembled WGS sequence"/>
</dbReference>
<reference evidence="1 2" key="1">
    <citation type="journal article" date="2018" name="Front. Plant Sci.">
        <title>Red Clover (Trifolium pratense) and Zigzag Clover (T. medium) - A Picture of Genomic Similarities and Differences.</title>
        <authorList>
            <person name="Dluhosova J."/>
            <person name="Istvanek J."/>
            <person name="Nedelnik J."/>
            <person name="Repkova J."/>
        </authorList>
    </citation>
    <scope>NUCLEOTIDE SEQUENCE [LARGE SCALE GENOMIC DNA]</scope>
    <source>
        <strain evidence="2">cv. 10/8</strain>
        <tissue evidence="1">Leaf</tissue>
    </source>
</reference>
<comment type="caution">
    <text evidence="1">The sequence shown here is derived from an EMBL/GenBank/DDBJ whole genome shotgun (WGS) entry which is preliminary data.</text>
</comment>
<proteinExistence type="predicted"/>
<evidence type="ECO:0000313" key="1">
    <source>
        <dbReference type="EMBL" id="MCH90215.1"/>
    </source>
</evidence>
<gene>
    <name evidence="1" type="ORF">A2U01_0011126</name>
</gene>
<name>A0A392MT63_9FABA</name>